<name>A0A1J5SZ65_9ZZZZ</name>
<feature type="transmembrane region" description="Helical" evidence="6">
    <location>
        <begin position="48"/>
        <end position="80"/>
    </location>
</feature>
<dbReference type="CDD" id="cd06580">
    <property type="entry name" value="TM_PBP1_transp_TpRbsC_like"/>
    <property type="match status" value="1"/>
</dbReference>
<reference evidence="7" key="1">
    <citation type="submission" date="2016-10" db="EMBL/GenBank/DDBJ databases">
        <title>Sequence of Gallionella enrichment culture.</title>
        <authorList>
            <person name="Poehlein A."/>
            <person name="Muehling M."/>
            <person name="Daniel R."/>
        </authorList>
    </citation>
    <scope>NUCLEOTIDE SEQUENCE</scope>
</reference>
<feature type="transmembrane region" description="Helical" evidence="6">
    <location>
        <begin position="287"/>
        <end position="308"/>
    </location>
</feature>
<feature type="transmembrane region" description="Helical" evidence="6">
    <location>
        <begin position="92"/>
        <end position="114"/>
    </location>
</feature>
<evidence type="ECO:0000256" key="4">
    <source>
        <dbReference type="ARBA" id="ARBA00022989"/>
    </source>
</evidence>
<dbReference type="GO" id="GO:0005886">
    <property type="term" value="C:plasma membrane"/>
    <property type="evidence" value="ECO:0007669"/>
    <property type="project" value="UniProtKB-SubCell"/>
</dbReference>
<dbReference type="Pfam" id="PF02653">
    <property type="entry name" value="BPD_transp_2"/>
    <property type="match status" value="1"/>
</dbReference>
<evidence type="ECO:0000256" key="2">
    <source>
        <dbReference type="ARBA" id="ARBA00022475"/>
    </source>
</evidence>
<organism evidence="7">
    <name type="scientific">mine drainage metagenome</name>
    <dbReference type="NCBI Taxonomy" id="410659"/>
    <lineage>
        <taxon>unclassified sequences</taxon>
        <taxon>metagenomes</taxon>
        <taxon>ecological metagenomes</taxon>
    </lineage>
</organism>
<dbReference type="InterPro" id="IPR001851">
    <property type="entry name" value="ABC_transp_permease"/>
</dbReference>
<evidence type="ECO:0000313" key="7">
    <source>
        <dbReference type="EMBL" id="OIR09312.1"/>
    </source>
</evidence>
<dbReference type="PANTHER" id="PTHR43370">
    <property type="entry name" value="SUGAR ABC TRANSPORTER INTEGRAL MEMBRANE PROTEIN-RELATED"/>
    <property type="match status" value="1"/>
</dbReference>
<evidence type="ECO:0000256" key="6">
    <source>
        <dbReference type="SAM" id="Phobius"/>
    </source>
</evidence>
<comment type="caution">
    <text evidence="7">The sequence shown here is derived from an EMBL/GenBank/DDBJ whole genome shotgun (WGS) entry which is preliminary data.</text>
</comment>
<feature type="transmembrane region" description="Helical" evidence="6">
    <location>
        <begin position="161"/>
        <end position="178"/>
    </location>
</feature>
<keyword evidence="3 6" id="KW-0812">Transmembrane</keyword>
<dbReference type="GO" id="GO:0022857">
    <property type="term" value="F:transmembrane transporter activity"/>
    <property type="evidence" value="ECO:0007669"/>
    <property type="project" value="InterPro"/>
</dbReference>
<evidence type="ECO:0000256" key="3">
    <source>
        <dbReference type="ARBA" id="ARBA00022692"/>
    </source>
</evidence>
<evidence type="ECO:0000256" key="5">
    <source>
        <dbReference type="ARBA" id="ARBA00023136"/>
    </source>
</evidence>
<accession>A0A1J5SZ65</accession>
<dbReference type="PANTHER" id="PTHR43370:SF1">
    <property type="entry name" value="GUANOSINE ABC TRANSPORTER PERMEASE PROTEIN NUPQ"/>
    <property type="match status" value="1"/>
</dbReference>
<keyword evidence="2" id="KW-1003">Cell membrane</keyword>
<dbReference type="EMBL" id="MLJW01000027">
    <property type="protein sequence ID" value="OIR09312.1"/>
    <property type="molecule type" value="Genomic_DNA"/>
</dbReference>
<evidence type="ECO:0000256" key="1">
    <source>
        <dbReference type="ARBA" id="ARBA00004651"/>
    </source>
</evidence>
<sequence length="325" mass="33434">MQTYTLIVLLLAATLRTATPLLLAALGGLFSERSGVVDLALEGKMLAAAFASAAVSAVTGSAWLGLGAGVLAGMALAALLGFACVTHRGNQVVAGMAINMIVAGLAPTLGLAWFDLGGQTPQLEAPGQRFMGLVWPWAHQAAHVAPFPGLMYSQLLSGHNLLVYLAVALVPLSAWVLYRTRFGLRLRAVGENPHAVDTAGVSVNALRYQAMLVSGALCGVAGTYLSTAAGAGFVRDMTAGKGYLALAALIFGKWKPWPALGACLLFAFADAAAARLQGVALPLVGTIPVQIIVALPYALTILLLAGFVGKSVAPKSIGTPYSKDR</sequence>
<proteinExistence type="predicted"/>
<keyword evidence="4 6" id="KW-1133">Transmembrane helix</keyword>
<comment type="subcellular location">
    <subcellularLocation>
        <location evidence="1">Cell membrane</location>
        <topology evidence="1">Multi-pass membrane protein</topology>
    </subcellularLocation>
</comment>
<keyword evidence="5 6" id="KW-0472">Membrane</keyword>
<gene>
    <name evidence="7" type="ORF">GALL_85450</name>
</gene>
<dbReference type="AlphaFoldDB" id="A0A1J5SZ65"/>
<protein>
    <submittedName>
        <fullName evidence="7">L-arabinose transporter permease protein</fullName>
    </submittedName>
</protein>